<accession>A0ABD1HQU9</accession>
<organism evidence="1 2">
    <name type="scientific">Salvia divinorum</name>
    <name type="common">Maria pastora</name>
    <name type="synonym">Diviner's sage</name>
    <dbReference type="NCBI Taxonomy" id="28513"/>
    <lineage>
        <taxon>Eukaryota</taxon>
        <taxon>Viridiplantae</taxon>
        <taxon>Streptophyta</taxon>
        <taxon>Embryophyta</taxon>
        <taxon>Tracheophyta</taxon>
        <taxon>Spermatophyta</taxon>
        <taxon>Magnoliopsida</taxon>
        <taxon>eudicotyledons</taxon>
        <taxon>Gunneridae</taxon>
        <taxon>Pentapetalae</taxon>
        <taxon>asterids</taxon>
        <taxon>lamiids</taxon>
        <taxon>Lamiales</taxon>
        <taxon>Lamiaceae</taxon>
        <taxon>Nepetoideae</taxon>
        <taxon>Mentheae</taxon>
        <taxon>Salviinae</taxon>
        <taxon>Salvia</taxon>
        <taxon>Salvia subgen. Calosphace</taxon>
    </lineage>
</organism>
<protein>
    <submittedName>
        <fullName evidence="1">Uncharacterized protein</fullName>
    </submittedName>
</protein>
<sequence length="99" mass="11426">MRWPMPCRSRKNLMRTESRMDMEEIVKMRLESIEEEGETSREGNGTMIKLRIESSKVRKSDSVVKIGKAFGSKRRFKDSYVIFMNGFATKGGLGGIPRY</sequence>
<keyword evidence="2" id="KW-1185">Reference proteome</keyword>
<name>A0ABD1HQU9_SALDI</name>
<comment type="caution">
    <text evidence="1">The sequence shown here is derived from an EMBL/GenBank/DDBJ whole genome shotgun (WGS) entry which is preliminary data.</text>
</comment>
<proteinExistence type="predicted"/>
<dbReference type="AlphaFoldDB" id="A0ABD1HQU9"/>
<dbReference type="EMBL" id="JBEAFC010000004">
    <property type="protein sequence ID" value="KAL1558811.1"/>
    <property type="molecule type" value="Genomic_DNA"/>
</dbReference>
<evidence type="ECO:0000313" key="1">
    <source>
        <dbReference type="EMBL" id="KAL1558811.1"/>
    </source>
</evidence>
<evidence type="ECO:0000313" key="2">
    <source>
        <dbReference type="Proteomes" id="UP001567538"/>
    </source>
</evidence>
<reference evidence="1 2" key="1">
    <citation type="submission" date="2024-06" db="EMBL/GenBank/DDBJ databases">
        <title>A chromosome level genome sequence of Diviner's sage (Salvia divinorum).</title>
        <authorList>
            <person name="Ford S.A."/>
            <person name="Ro D.-K."/>
            <person name="Ness R.W."/>
            <person name="Phillips M.A."/>
        </authorList>
    </citation>
    <scope>NUCLEOTIDE SEQUENCE [LARGE SCALE GENOMIC DNA]</scope>
    <source>
        <strain evidence="1">SAF-2024a</strain>
        <tissue evidence="1">Leaf</tissue>
    </source>
</reference>
<gene>
    <name evidence="1" type="ORF">AAHA92_09229</name>
</gene>
<dbReference type="Proteomes" id="UP001567538">
    <property type="component" value="Unassembled WGS sequence"/>
</dbReference>